<dbReference type="EC" id="2.1.2.9" evidence="3"/>
<dbReference type="InterPro" id="IPR002376">
    <property type="entry name" value="Formyl_transf_N"/>
</dbReference>
<comment type="similarity">
    <text evidence="1">Belongs to the Fmt family.</text>
</comment>
<dbReference type="InterPro" id="IPR005793">
    <property type="entry name" value="Formyl_trans_C"/>
</dbReference>
<proteinExistence type="inferred from homology"/>
<name>A0A2M6YCJ1_9BACT</name>
<dbReference type="GO" id="GO:0005829">
    <property type="term" value="C:cytosol"/>
    <property type="evidence" value="ECO:0007669"/>
    <property type="project" value="TreeGrafter"/>
</dbReference>
<sequence>KNEDEFPLKVVVNPEIEISSDDQEFMVEGCLSFPGKELYVRRPKKVIIKALDRWGKEYTIEDEKLLARVLQHEIDHLNGVLMIDHIKTLKTIFIGNGSLGIPALEKMADDPQFKIISVYTSNDQPAGRKGELKVTEVAEAAKKLQIPTSKIYDINSNEAIDNIKKLEPEIIILSDFSQILSMKLIDLPKYGVLNIHPSLLPKYRGPSPIVSAILAGEKKTGVTIIKLNEKIDAGDILSQLEIKIHPREAAERLKSRLAEFGADLLAETVPYYIAGEIQPIVQKDEKSSITKKFIKSDGEILGDETPEQIDRMVRALNPWPGVYAIQNGKRIFLTRTHLDNDKKLVIEKLKPEGKKEMGYKDFLAGNAKLTIGS</sequence>
<feature type="non-terminal residue" evidence="8">
    <location>
        <position position="1"/>
    </location>
</feature>
<protein>
    <recommendedName>
        <fullName evidence="3">methionyl-tRNA formyltransferase</fullName>
        <ecNumber evidence="3">2.1.2.9</ecNumber>
    </recommendedName>
</protein>
<evidence type="ECO:0000256" key="5">
    <source>
        <dbReference type="ARBA" id="ARBA00022917"/>
    </source>
</evidence>
<evidence type="ECO:0000256" key="4">
    <source>
        <dbReference type="ARBA" id="ARBA00022679"/>
    </source>
</evidence>
<dbReference type="InterPro" id="IPR044135">
    <property type="entry name" value="Met-tRNA-FMT_C"/>
</dbReference>
<accession>A0A2M6YCJ1</accession>
<dbReference type="Pfam" id="PF02911">
    <property type="entry name" value="Formyl_trans_C"/>
    <property type="match status" value="1"/>
</dbReference>
<reference evidence="9" key="1">
    <citation type="submission" date="2017-09" db="EMBL/GenBank/DDBJ databases">
        <title>Depth-based differentiation of microbial function through sediment-hosted aquifers and enrichment of novel symbionts in the deep terrestrial subsurface.</title>
        <authorList>
            <person name="Probst A.J."/>
            <person name="Ladd B."/>
            <person name="Jarett J.K."/>
            <person name="Geller-Mcgrath D.E."/>
            <person name="Sieber C.M.K."/>
            <person name="Emerson J.B."/>
            <person name="Anantharaman K."/>
            <person name="Thomas B.C."/>
            <person name="Malmstrom R."/>
            <person name="Stieglmeier M."/>
            <person name="Klingl A."/>
            <person name="Woyke T."/>
            <person name="Ryan C.M."/>
            <person name="Banfield J.F."/>
        </authorList>
    </citation>
    <scope>NUCLEOTIDE SEQUENCE [LARGE SCALE GENOMIC DNA]</scope>
</reference>
<feature type="domain" description="Formyl transferase C-terminal" evidence="7">
    <location>
        <begin position="295"/>
        <end position="343"/>
    </location>
</feature>
<dbReference type="SUPFAM" id="SSF56420">
    <property type="entry name" value="Peptide deformylase"/>
    <property type="match status" value="1"/>
</dbReference>
<dbReference type="PRINTS" id="PR01576">
    <property type="entry name" value="PDEFORMYLASE"/>
</dbReference>
<evidence type="ECO:0000313" key="9">
    <source>
        <dbReference type="Proteomes" id="UP000229896"/>
    </source>
</evidence>
<dbReference type="GO" id="GO:0004479">
    <property type="term" value="F:methionyl-tRNA formyltransferase activity"/>
    <property type="evidence" value="ECO:0007669"/>
    <property type="project" value="UniProtKB-EC"/>
</dbReference>
<dbReference type="CDD" id="cd08646">
    <property type="entry name" value="FMT_core_Met-tRNA-FMT_N"/>
    <property type="match status" value="1"/>
</dbReference>
<dbReference type="EMBL" id="PEXI01000040">
    <property type="protein sequence ID" value="PIU24412.1"/>
    <property type="molecule type" value="Genomic_DNA"/>
</dbReference>
<dbReference type="CDD" id="cd08704">
    <property type="entry name" value="Met_tRNA_FMT_C"/>
    <property type="match status" value="1"/>
</dbReference>
<dbReference type="InterPro" id="IPR036821">
    <property type="entry name" value="Peptide_deformylase_sf"/>
</dbReference>
<comment type="similarity">
    <text evidence="2">Belongs to the polypeptide deformylase family.</text>
</comment>
<dbReference type="GO" id="GO:0042586">
    <property type="term" value="F:peptide deformylase activity"/>
    <property type="evidence" value="ECO:0007669"/>
    <property type="project" value="InterPro"/>
</dbReference>
<dbReference type="Pfam" id="PF01327">
    <property type="entry name" value="Pep_deformylase"/>
    <property type="match status" value="1"/>
</dbReference>
<dbReference type="SUPFAM" id="SSF53328">
    <property type="entry name" value="Formyltransferase"/>
    <property type="match status" value="1"/>
</dbReference>
<keyword evidence="5" id="KW-0648">Protein biosynthesis</keyword>
<feature type="domain" description="Formyl transferase N-terminal" evidence="6">
    <location>
        <begin position="91"/>
        <end position="268"/>
    </location>
</feature>
<dbReference type="NCBIfam" id="TIGR00460">
    <property type="entry name" value="fmt"/>
    <property type="match status" value="1"/>
</dbReference>
<dbReference type="PANTHER" id="PTHR11138">
    <property type="entry name" value="METHIONYL-TRNA FORMYLTRANSFERASE"/>
    <property type="match status" value="1"/>
</dbReference>
<evidence type="ECO:0000256" key="3">
    <source>
        <dbReference type="ARBA" id="ARBA00012261"/>
    </source>
</evidence>
<evidence type="ECO:0000256" key="1">
    <source>
        <dbReference type="ARBA" id="ARBA00010699"/>
    </source>
</evidence>
<evidence type="ECO:0000259" key="7">
    <source>
        <dbReference type="Pfam" id="PF02911"/>
    </source>
</evidence>
<dbReference type="InterPro" id="IPR005794">
    <property type="entry name" value="Fmt"/>
</dbReference>
<gene>
    <name evidence="8" type="primary">fmt</name>
    <name evidence="8" type="ORF">COT12_01170</name>
</gene>
<dbReference type="Proteomes" id="UP000229896">
    <property type="component" value="Unassembled WGS sequence"/>
</dbReference>
<evidence type="ECO:0000313" key="8">
    <source>
        <dbReference type="EMBL" id="PIU24412.1"/>
    </source>
</evidence>
<comment type="caution">
    <text evidence="8">The sequence shown here is derived from an EMBL/GenBank/DDBJ whole genome shotgun (WGS) entry which is preliminary data.</text>
</comment>
<evidence type="ECO:0000259" key="6">
    <source>
        <dbReference type="Pfam" id="PF00551"/>
    </source>
</evidence>
<keyword evidence="4 8" id="KW-0808">Transferase</keyword>
<dbReference type="InterPro" id="IPR041711">
    <property type="entry name" value="Met-tRNA-FMT_N"/>
</dbReference>
<evidence type="ECO:0000256" key="2">
    <source>
        <dbReference type="ARBA" id="ARBA00010759"/>
    </source>
</evidence>
<dbReference type="Pfam" id="PF00551">
    <property type="entry name" value="Formyl_trans_N"/>
    <property type="match status" value="1"/>
</dbReference>
<dbReference type="InterPro" id="IPR023635">
    <property type="entry name" value="Peptide_deformylase"/>
</dbReference>
<dbReference type="Gene3D" id="3.90.45.10">
    <property type="entry name" value="Peptide deformylase"/>
    <property type="match status" value="1"/>
</dbReference>
<dbReference type="InterPro" id="IPR036477">
    <property type="entry name" value="Formyl_transf_N_sf"/>
</dbReference>
<dbReference type="AlphaFoldDB" id="A0A2M6YCJ1"/>
<dbReference type="Gene3D" id="3.40.50.12230">
    <property type="match status" value="1"/>
</dbReference>
<dbReference type="InterPro" id="IPR011034">
    <property type="entry name" value="Formyl_transferase-like_C_sf"/>
</dbReference>
<dbReference type="PANTHER" id="PTHR11138:SF5">
    <property type="entry name" value="METHIONYL-TRNA FORMYLTRANSFERASE, MITOCHONDRIAL"/>
    <property type="match status" value="1"/>
</dbReference>
<organism evidence="8 9">
    <name type="scientific">Candidatus Berkelbacteria bacterium CG08_land_8_20_14_0_20_39_8</name>
    <dbReference type="NCBI Taxonomy" id="1974511"/>
    <lineage>
        <taxon>Bacteria</taxon>
        <taxon>Candidatus Berkelbacteria</taxon>
    </lineage>
</organism>
<dbReference type="SUPFAM" id="SSF50486">
    <property type="entry name" value="FMT C-terminal domain-like"/>
    <property type="match status" value="1"/>
</dbReference>